<dbReference type="PROSITE" id="PS50157">
    <property type="entry name" value="ZINC_FINGER_C2H2_2"/>
    <property type="match status" value="2"/>
</dbReference>
<dbReference type="GO" id="GO:0000981">
    <property type="term" value="F:DNA-binding transcription factor activity, RNA polymerase II-specific"/>
    <property type="evidence" value="ECO:0007669"/>
    <property type="project" value="TreeGrafter"/>
</dbReference>
<name>A0A8B7PMB1_HYAAZ</name>
<evidence type="ECO:0000256" key="3">
    <source>
        <dbReference type="ARBA" id="ARBA00022737"/>
    </source>
</evidence>
<dbReference type="Pfam" id="PF00096">
    <property type="entry name" value="zf-C2H2"/>
    <property type="match status" value="1"/>
</dbReference>
<dbReference type="Gene3D" id="3.30.160.60">
    <property type="entry name" value="Classic Zinc Finger"/>
    <property type="match status" value="2"/>
</dbReference>
<evidence type="ECO:0000259" key="9">
    <source>
        <dbReference type="PROSITE" id="PS50157"/>
    </source>
</evidence>
<comment type="subcellular location">
    <subcellularLocation>
        <location evidence="1">Nucleus</location>
    </subcellularLocation>
</comment>
<evidence type="ECO:0000256" key="5">
    <source>
        <dbReference type="ARBA" id="ARBA00022833"/>
    </source>
</evidence>
<evidence type="ECO:0000256" key="2">
    <source>
        <dbReference type="ARBA" id="ARBA00022723"/>
    </source>
</evidence>
<organism evidence="10 11">
    <name type="scientific">Hyalella azteca</name>
    <name type="common">Amphipod</name>
    <dbReference type="NCBI Taxonomy" id="294128"/>
    <lineage>
        <taxon>Eukaryota</taxon>
        <taxon>Metazoa</taxon>
        <taxon>Ecdysozoa</taxon>
        <taxon>Arthropoda</taxon>
        <taxon>Crustacea</taxon>
        <taxon>Multicrustacea</taxon>
        <taxon>Malacostraca</taxon>
        <taxon>Eumalacostraca</taxon>
        <taxon>Peracarida</taxon>
        <taxon>Amphipoda</taxon>
        <taxon>Senticaudata</taxon>
        <taxon>Talitrida</taxon>
        <taxon>Talitroidea</taxon>
        <taxon>Hyalellidae</taxon>
        <taxon>Hyalella</taxon>
    </lineage>
</organism>
<evidence type="ECO:0000256" key="4">
    <source>
        <dbReference type="ARBA" id="ARBA00022771"/>
    </source>
</evidence>
<evidence type="ECO:0000313" key="11">
    <source>
        <dbReference type="RefSeq" id="XP_018027130.1"/>
    </source>
</evidence>
<keyword evidence="3" id="KW-0677">Repeat</keyword>
<keyword evidence="5" id="KW-0862">Zinc</keyword>
<evidence type="ECO:0000256" key="8">
    <source>
        <dbReference type="SAM" id="MobiDB-lite"/>
    </source>
</evidence>
<dbReference type="PANTHER" id="PTHR23226">
    <property type="entry name" value="ZINC FINGER AND SCAN DOMAIN-CONTAINING"/>
    <property type="match status" value="1"/>
</dbReference>
<dbReference type="Proteomes" id="UP000694843">
    <property type="component" value="Unplaced"/>
</dbReference>
<feature type="domain" description="C2H2-type" evidence="9">
    <location>
        <begin position="230"/>
        <end position="258"/>
    </location>
</feature>
<keyword evidence="4 7" id="KW-0863">Zinc-finger</keyword>
<evidence type="ECO:0000313" key="10">
    <source>
        <dbReference type="Proteomes" id="UP000694843"/>
    </source>
</evidence>
<feature type="domain" description="C2H2-type" evidence="9">
    <location>
        <begin position="259"/>
        <end position="277"/>
    </location>
</feature>
<dbReference type="GO" id="GO:0008270">
    <property type="term" value="F:zinc ion binding"/>
    <property type="evidence" value="ECO:0007669"/>
    <property type="project" value="UniProtKB-KW"/>
</dbReference>
<dbReference type="RefSeq" id="XP_018027130.1">
    <property type="nucleotide sequence ID" value="XM_018171641.2"/>
</dbReference>
<reference evidence="11" key="1">
    <citation type="submission" date="2025-08" db="UniProtKB">
        <authorList>
            <consortium name="RefSeq"/>
        </authorList>
    </citation>
    <scope>IDENTIFICATION</scope>
    <source>
        <tissue evidence="11">Whole organism</tissue>
    </source>
</reference>
<dbReference type="AlphaFoldDB" id="A0A8B7PMB1"/>
<dbReference type="OMA" id="MWERICQ"/>
<sequence>MNCPVGEVNVKMGADDDISQHSTGTVKTEPLFEHNSTILKREKLEALEVEERDLFPLFPTDDVEEYDAYNNIAVEEEPPRQDAPLAVPDFQQPKPHGGVEHQESGLSLLNKNAESKGPALRSRLRPCAVVMTAAGYSGDRRTTTSTTKKTTTRKTSARQSITKRTQMRRATGESDSSMHLRLRTRKSNSSTEKLLKNSLKTLEKKQYVCVKCKYAFWRKCELNRHERNQYVCGKCKNTFCGERALNRHEIIIHLKLKTYKCSTCNRVFIRQHHLTAHITAAACNY</sequence>
<keyword evidence="6" id="KW-0539">Nucleus</keyword>
<evidence type="ECO:0000256" key="7">
    <source>
        <dbReference type="PROSITE-ProRule" id="PRU00042"/>
    </source>
</evidence>
<evidence type="ECO:0000256" key="6">
    <source>
        <dbReference type="ARBA" id="ARBA00023242"/>
    </source>
</evidence>
<gene>
    <name evidence="11" type="primary">LOC108682474</name>
</gene>
<dbReference type="GO" id="GO:0000978">
    <property type="term" value="F:RNA polymerase II cis-regulatory region sequence-specific DNA binding"/>
    <property type="evidence" value="ECO:0007669"/>
    <property type="project" value="TreeGrafter"/>
</dbReference>
<dbReference type="KEGG" id="hazt:108682474"/>
<dbReference type="PROSITE" id="PS00028">
    <property type="entry name" value="ZINC_FINGER_C2H2_1"/>
    <property type="match status" value="1"/>
</dbReference>
<keyword evidence="10" id="KW-1185">Reference proteome</keyword>
<protein>
    <submittedName>
        <fullName evidence="11">Zinc finger protein 33B</fullName>
    </submittedName>
</protein>
<dbReference type="GeneID" id="108682474"/>
<accession>A0A8B7PMB1</accession>
<dbReference type="PANTHER" id="PTHR23226:SF416">
    <property type="entry name" value="FI01424P"/>
    <property type="match status" value="1"/>
</dbReference>
<dbReference type="SMART" id="SM00355">
    <property type="entry name" value="ZnF_C2H2"/>
    <property type="match status" value="3"/>
</dbReference>
<dbReference type="GO" id="GO:0005634">
    <property type="term" value="C:nucleus"/>
    <property type="evidence" value="ECO:0007669"/>
    <property type="project" value="UniProtKB-SubCell"/>
</dbReference>
<evidence type="ECO:0000256" key="1">
    <source>
        <dbReference type="ARBA" id="ARBA00004123"/>
    </source>
</evidence>
<dbReference type="InterPro" id="IPR013087">
    <property type="entry name" value="Znf_C2H2_type"/>
</dbReference>
<dbReference type="OrthoDB" id="6359816at2759"/>
<keyword evidence="2" id="KW-0479">Metal-binding</keyword>
<dbReference type="SUPFAM" id="SSF57667">
    <property type="entry name" value="beta-beta-alpha zinc fingers"/>
    <property type="match status" value="1"/>
</dbReference>
<proteinExistence type="predicted"/>
<dbReference type="InterPro" id="IPR036236">
    <property type="entry name" value="Znf_C2H2_sf"/>
</dbReference>
<feature type="region of interest" description="Disordered" evidence="8">
    <location>
        <begin position="138"/>
        <end position="192"/>
    </location>
</feature>